<dbReference type="InterPro" id="IPR043502">
    <property type="entry name" value="DNA/RNA_pol_sf"/>
</dbReference>
<keyword evidence="4" id="KW-0695">RNA-directed DNA polymerase</keyword>
<keyword evidence="5" id="KW-0511">Multifunctional enzyme</keyword>
<evidence type="ECO:0000256" key="2">
    <source>
        <dbReference type="ARBA" id="ARBA00022722"/>
    </source>
</evidence>
<comment type="caution">
    <text evidence="7">The sequence shown here is derived from an EMBL/GenBank/DDBJ whole genome shotgun (WGS) entry which is preliminary data.</text>
</comment>
<protein>
    <recommendedName>
        <fullName evidence="6">Reverse transcriptase/retrotransposon-derived protein RNase H-like domain-containing protein</fullName>
    </recommendedName>
</protein>
<dbReference type="GO" id="GO:0003964">
    <property type="term" value="F:RNA-directed DNA polymerase activity"/>
    <property type="evidence" value="ECO:0007669"/>
    <property type="project" value="UniProtKB-KW"/>
</dbReference>
<keyword evidence="3" id="KW-0255">Endonuclease</keyword>
<dbReference type="SUPFAM" id="SSF56672">
    <property type="entry name" value="DNA/RNA polymerases"/>
    <property type="match status" value="1"/>
</dbReference>
<dbReference type="GO" id="GO:0004519">
    <property type="term" value="F:endonuclease activity"/>
    <property type="evidence" value="ECO:0007669"/>
    <property type="project" value="UniProtKB-KW"/>
</dbReference>
<dbReference type="Gene3D" id="3.10.20.370">
    <property type="match status" value="1"/>
</dbReference>
<dbReference type="EMBL" id="JAWQEG010000169">
    <property type="protein sequence ID" value="KAK3893830.1"/>
    <property type="molecule type" value="Genomic_DNA"/>
</dbReference>
<dbReference type="Proteomes" id="UP001286313">
    <property type="component" value="Unassembled WGS sequence"/>
</dbReference>
<dbReference type="FunFam" id="3.10.20.370:FF:000001">
    <property type="entry name" value="Retrovirus-related Pol polyprotein from transposon 17.6-like protein"/>
    <property type="match status" value="1"/>
</dbReference>
<evidence type="ECO:0000256" key="3">
    <source>
        <dbReference type="ARBA" id="ARBA00022759"/>
    </source>
</evidence>
<name>A0AAE1L5G3_PETCI</name>
<proteinExistence type="predicted"/>
<evidence type="ECO:0000256" key="5">
    <source>
        <dbReference type="ARBA" id="ARBA00023268"/>
    </source>
</evidence>
<evidence type="ECO:0000259" key="6">
    <source>
        <dbReference type="Pfam" id="PF17919"/>
    </source>
</evidence>
<keyword evidence="3" id="KW-0378">Hydrolase</keyword>
<dbReference type="PANTHER" id="PTHR37984">
    <property type="entry name" value="PROTEIN CBG26694"/>
    <property type="match status" value="1"/>
</dbReference>
<dbReference type="InterPro" id="IPR050951">
    <property type="entry name" value="Retrovirus_Pol_polyprotein"/>
</dbReference>
<organism evidence="7 8">
    <name type="scientific">Petrolisthes cinctipes</name>
    <name type="common">Flat porcelain crab</name>
    <dbReference type="NCBI Taxonomy" id="88211"/>
    <lineage>
        <taxon>Eukaryota</taxon>
        <taxon>Metazoa</taxon>
        <taxon>Ecdysozoa</taxon>
        <taxon>Arthropoda</taxon>
        <taxon>Crustacea</taxon>
        <taxon>Multicrustacea</taxon>
        <taxon>Malacostraca</taxon>
        <taxon>Eumalacostraca</taxon>
        <taxon>Eucarida</taxon>
        <taxon>Decapoda</taxon>
        <taxon>Pleocyemata</taxon>
        <taxon>Anomura</taxon>
        <taxon>Galatheoidea</taxon>
        <taxon>Porcellanidae</taxon>
        <taxon>Petrolisthes</taxon>
    </lineage>
</organism>
<dbReference type="Pfam" id="PF17919">
    <property type="entry name" value="RT_RNaseH_2"/>
    <property type="match status" value="1"/>
</dbReference>
<evidence type="ECO:0000313" key="7">
    <source>
        <dbReference type="EMBL" id="KAK3893830.1"/>
    </source>
</evidence>
<evidence type="ECO:0000256" key="1">
    <source>
        <dbReference type="ARBA" id="ARBA00022695"/>
    </source>
</evidence>
<feature type="domain" description="Reverse transcriptase/retrotransposon-derived protein RNase H-like" evidence="6">
    <location>
        <begin position="17"/>
        <end position="116"/>
    </location>
</feature>
<evidence type="ECO:0000256" key="4">
    <source>
        <dbReference type="ARBA" id="ARBA00022918"/>
    </source>
</evidence>
<keyword evidence="1" id="KW-0808">Transferase</keyword>
<keyword evidence="1" id="KW-0548">Nucleotidyltransferase</keyword>
<reference evidence="7" key="1">
    <citation type="submission" date="2023-10" db="EMBL/GenBank/DDBJ databases">
        <title>Genome assemblies of two species of porcelain crab, Petrolisthes cinctipes and Petrolisthes manimaculis (Anomura: Porcellanidae).</title>
        <authorList>
            <person name="Angst P."/>
        </authorList>
    </citation>
    <scope>NUCLEOTIDE SEQUENCE</scope>
    <source>
        <strain evidence="7">PB745_01</strain>
        <tissue evidence="7">Gill</tissue>
    </source>
</reference>
<dbReference type="InterPro" id="IPR041577">
    <property type="entry name" value="RT_RNaseH_2"/>
</dbReference>
<sequence>MAAPLYHLTRKGARFQWNEACQQAVEDLKQALVEVPVVPCTDPSIQYLLDTNASAESVGAVLSQVKDAQAQKHVVAYYSAKFNQPERNYCITRKDLLAVVKSLEHFHCCLYGAEINLGPITLHSAG</sequence>
<dbReference type="AlphaFoldDB" id="A0AAE1L5G3"/>
<dbReference type="PANTHER" id="PTHR37984:SF5">
    <property type="entry name" value="PROTEIN NYNRIN-LIKE"/>
    <property type="match status" value="1"/>
</dbReference>
<keyword evidence="2" id="KW-0540">Nuclease</keyword>
<evidence type="ECO:0000313" key="8">
    <source>
        <dbReference type="Proteomes" id="UP001286313"/>
    </source>
</evidence>
<accession>A0AAE1L5G3</accession>
<dbReference type="Gene3D" id="3.30.70.270">
    <property type="match status" value="1"/>
</dbReference>
<dbReference type="InterPro" id="IPR043128">
    <property type="entry name" value="Rev_trsase/Diguanyl_cyclase"/>
</dbReference>
<keyword evidence="8" id="KW-1185">Reference proteome</keyword>
<gene>
    <name evidence="7" type="ORF">Pcinc_002366</name>
</gene>